<dbReference type="CDD" id="cd07387">
    <property type="entry name" value="MPP_PolD2_C"/>
    <property type="match status" value="1"/>
</dbReference>
<evidence type="ECO:0000259" key="6">
    <source>
        <dbReference type="Pfam" id="PF18018"/>
    </source>
</evidence>
<accession>A0A0L0FXB7</accession>
<reference evidence="7 8" key="1">
    <citation type="submission" date="2011-02" db="EMBL/GenBank/DDBJ databases">
        <title>The Genome Sequence of Sphaeroforma arctica JP610.</title>
        <authorList>
            <consortium name="The Broad Institute Genome Sequencing Platform"/>
            <person name="Russ C."/>
            <person name="Cuomo C."/>
            <person name="Young S.K."/>
            <person name="Zeng Q."/>
            <person name="Gargeya S."/>
            <person name="Alvarado L."/>
            <person name="Berlin A."/>
            <person name="Chapman S.B."/>
            <person name="Chen Z."/>
            <person name="Freedman E."/>
            <person name="Gellesch M."/>
            <person name="Goldberg J."/>
            <person name="Griggs A."/>
            <person name="Gujja S."/>
            <person name="Heilman E."/>
            <person name="Heiman D."/>
            <person name="Howarth C."/>
            <person name="Mehta T."/>
            <person name="Neiman D."/>
            <person name="Pearson M."/>
            <person name="Roberts A."/>
            <person name="Saif S."/>
            <person name="Shea T."/>
            <person name="Shenoy N."/>
            <person name="Sisk P."/>
            <person name="Stolte C."/>
            <person name="Sykes S."/>
            <person name="White J."/>
            <person name="Yandava C."/>
            <person name="Burger G."/>
            <person name="Gray M.W."/>
            <person name="Holland P.W.H."/>
            <person name="King N."/>
            <person name="Lang F.B.F."/>
            <person name="Roger A.J."/>
            <person name="Ruiz-Trillo I."/>
            <person name="Haas B."/>
            <person name="Nusbaum C."/>
            <person name="Birren B."/>
        </authorList>
    </citation>
    <scope>NUCLEOTIDE SEQUENCE [LARGE SCALE GENOMIC DNA]</scope>
    <source>
        <strain evidence="7 8">JP610</strain>
    </source>
</reference>
<evidence type="ECO:0000256" key="1">
    <source>
        <dbReference type="ARBA" id="ARBA00004123"/>
    </source>
</evidence>
<dbReference type="GO" id="GO:0003677">
    <property type="term" value="F:DNA binding"/>
    <property type="evidence" value="ECO:0007669"/>
    <property type="project" value="InterPro"/>
</dbReference>
<dbReference type="Pfam" id="PF18018">
    <property type="entry name" value="DNA_pol_D_N"/>
    <property type="match status" value="1"/>
</dbReference>
<name>A0A0L0FXB7_9EUKA</name>
<keyword evidence="8" id="KW-1185">Reference proteome</keyword>
<dbReference type="Gene3D" id="3.60.21.50">
    <property type="match status" value="1"/>
</dbReference>
<evidence type="ECO:0000256" key="4">
    <source>
        <dbReference type="ARBA" id="ARBA00023242"/>
    </source>
</evidence>
<dbReference type="eggNOG" id="KOG2732">
    <property type="taxonomic scope" value="Eukaryota"/>
</dbReference>
<comment type="subcellular location">
    <subcellularLocation>
        <location evidence="1">Nucleus</location>
    </subcellularLocation>
</comment>
<dbReference type="Proteomes" id="UP000054560">
    <property type="component" value="Unassembled WGS sequence"/>
</dbReference>
<dbReference type="STRING" id="667725.A0A0L0FXB7"/>
<sequence>MMSTTSEVVSSLISAPGMEYTHTAHENNLPSGTANATETSMKTATDSLMQGIPTGDRDVQIERASNVVVDQGNRFQSREKGVQRQFAQIYYARLEMLKRSVKERALKEWGEDAPFVQSILGLELNKKACIIGTIYKEMTMKPNILRDLEVDTFAAVPAPKDKLTDATDKLILEDQAGRINLIGKNLPIDDVVTGVVVACYGIENADGDFFVTSYCFADMAPQKMRELKPEPVDGDTYIGLVSGLNISPQNKNLFPVQMMADYLTGNLGNENENSVVSRVSHLMVLGNSMGPMPKKSEIQAYVSDKNARNSSDDQHFALKELDSIFSEITANTPMIVSPGAHDPSNFSLPQLPMHGALFPNASRHTSWTSVSNPLDVNIAGIDILATSGQPLNDIYKYCNTTDRLSIMENTLRWRHIAPTAPDTLAVYPFQGVDPFVMESTPHVYLAGNQPDFEERIVRGADGQEVHVIALPTFSVTPVLVLMNTRTLRCHPVYFSGPDDDI</sequence>
<comment type="similarity">
    <text evidence="2">Belongs to the DNA polymerase delta/II small subunit family.</text>
</comment>
<gene>
    <name evidence="7" type="ORF">SARC_07062</name>
</gene>
<protein>
    <recommendedName>
        <fullName evidence="9">DNA polymerase delta small subunit</fullName>
    </recommendedName>
</protein>
<dbReference type="PANTHER" id="PTHR10416">
    <property type="entry name" value="DNA POLYMERASE DELTA SUBUNIT 2"/>
    <property type="match status" value="1"/>
</dbReference>
<dbReference type="GO" id="GO:0043625">
    <property type="term" value="C:delta DNA polymerase complex"/>
    <property type="evidence" value="ECO:0007669"/>
    <property type="project" value="TreeGrafter"/>
</dbReference>
<dbReference type="EMBL" id="KQ242133">
    <property type="protein sequence ID" value="KNC80578.1"/>
    <property type="molecule type" value="Genomic_DNA"/>
</dbReference>
<evidence type="ECO:0000259" key="5">
    <source>
        <dbReference type="Pfam" id="PF04042"/>
    </source>
</evidence>
<dbReference type="InterPro" id="IPR007185">
    <property type="entry name" value="DNA_pol_a/d/e_bsu"/>
</dbReference>
<dbReference type="AlphaFoldDB" id="A0A0L0FXB7"/>
<dbReference type="InterPro" id="IPR024826">
    <property type="entry name" value="DNA_pol_delta/II_ssu"/>
</dbReference>
<feature type="domain" description="DNA polymerase alpha/delta/epsilon subunit B" evidence="5">
    <location>
        <begin position="240"/>
        <end position="453"/>
    </location>
</feature>
<evidence type="ECO:0000256" key="3">
    <source>
        <dbReference type="ARBA" id="ARBA00022705"/>
    </source>
</evidence>
<dbReference type="GO" id="GO:0006271">
    <property type="term" value="P:DNA strand elongation involved in DNA replication"/>
    <property type="evidence" value="ECO:0007669"/>
    <property type="project" value="TreeGrafter"/>
</dbReference>
<evidence type="ECO:0008006" key="9">
    <source>
        <dbReference type="Google" id="ProtNLM"/>
    </source>
</evidence>
<evidence type="ECO:0000256" key="2">
    <source>
        <dbReference type="ARBA" id="ARBA00006035"/>
    </source>
</evidence>
<evidence type="ECO:0000313" key="8">
    <source>
        <dbReference type="Proteomes" id="UP000054560"/>
    </source>
</evidence>
<keyword evidence="3" id="KW-0235">DNA replication</keyword>
<feature type="domain" description="DNA polymerase delta subunit OB-fold" evidence="6">
    <location>
        <begin position="85"/>
        <end position="213"/>
    </location>
</feature>
<dbReference type="InterPro" id="IPR041863">
    <property type="entry name" value="PolD2_C"/>
</dbReference>
<dbReference type="Gene3D" id="2.40.50.430">
    <property type="match status" value="1"/>
</dbReference>
<evidence type="ECO:0000313" key="7">
    <source>
        <dbReference type="EMBL" id="KNC80578.1"/>
    </source>
</evidence>
<organism evidence="7 8">
    <name type="scientific">Sphaeroforma arctica JP610</name>
    <dbReference type="NCBI Taxonomy" id="667725"/>
    <lineage>
        <taxon>Eukaryota</taxon>
        <taxon>Ichthyosporea</taxon>
        <taxon>Ichthyophonida</taxon>
        <taxon>Sphaeroforma</taxon>
    </lineage>
</organism>
<dbReference type="GeneID" id="25907566"/>
<dbReference type="InterPro" id="IPR040663">
    <property type="entry name" value="DNA_pol_D_N"/>
</dbReference>
<keyword evidence="4" id="KW-0539">Nucleus</keyword>
<dbReference type="Pfam" id="PF04042">
    <property type="entry name" value="DNA_pol_E_B"/>
    <property type="match status" value="1"/>
</dbReference>
<dbReference type="OrthoDB" id="3763at2759"/>
<dbReference type="PANTHER" id="PTHR10416:SF0">
    <property type="entry name" value="DNA POLYMERASE DELTA SUBUNIT 2"/>
    <property type="match status" value="1"/>
</dbReference>
<proteinExistence type="inferred from homology"/>
<dbReference type="RefSeq" id="XP_014154480.1">
    <property type="nucleotide sequence ID" value="XM_014299005.1"/>
</dbReference>